<organism evidence="1 2">
    <name type="scientific">Trifolium pratense</name>
    <name type="common">Red clover</name>
    <dbReference type="NCBI Taxonomy" id="57577"/>
    <lineage>
        <taxon>Eukaryota</taxon>
        <taxon>Viridiplantae</taxon>
        <taxon>Streptophyta</taxon>
        <taxon>Embryophyta</taxon>
        <taxon>Tracheophyta</taxon>
        <taxon>Spermatophyta</taxon>
        <taxon>Magnoliopsida</taxon>
        <taxon>eudicotyledons</taxon>
        <taxon>Gunneridae</taxon>
        <taxon>Pentapetalae</taxon>
        <taxon>rosids</taxon>
        <taxon>fabids</taxon>
        <taxon>Fabales</taxon>
        <taxon>Fabaceae</taxon>
        <taxon>Papilionoideae</taxon>
        <taxon>50 kb inversion clade</taxon>
        <taxon>NPAAA clade</taxon>
        <taxon>Hologalegina</taxon>
        <taxon>IRL clade</taxon>
        <taxon>Trifolieae</taxon>
        <taxon>Trifolium</taxon>
    </lineage>
</organism>
<proteinExistence type="predicted"/>
<gene>
    <name evidence="1" type="ORF">MILVUS5_LOCUS19979</name>
</gene>
<reference evidence="1" key="1">
    <citation type="submission" date="2023-10" db="EMBL/GenBank/DDBJ databases">
        <authorList>
            <person name="Rodriguez Cubillos JULIANA M."/>
            <person name="De Vega J."/>
        </authorList>
    </citation>
    <scope>NUCLEOTIDE SEQUENCE</scope>
</reference>
<comment type="caution">
    <text evidence="1">The sequence shown here is derived from an EMBL/GenBank/DDBJ whole genome shotgun (WGS) entry which is preliminary data.</text>
</comment>
<keyword evidence="2" id="KW-1185">Reference proteome</keyword>
<protein>
    <submittedName>
        <fullName evidence="1">Uncharacterized protein</fullName>
    </submittedName>
</protein>
<sequence>MESPRTPISSPLPLSIFMESPRTPISSPSSLSSVTPSPRTPLCESPMMDHTPPISPRTPISSLSSVTPSPPRAPKKSNKQRMIYSTPMLRLMDRIIQDGELWLLEYRRNQNTAQLMENERKRKIKILMSLR</sequence>
<evidence type="ECO:0000313" key="2">
    <source>
        <dbReference type="Proteomes" id="UP001177021"/>
    </source>
</evidence>
<accession>A0ACB0K7I6</accession>
<name>A0ACB0K7I6_TRIPR</name>
<dbReference type="EMBL" id="CASHSV030000206">
    <property type="protein sequence ID" value="CAJ2652506.1"/>
    <property type="molecule type" value="Genomic_DNA"/>
</dbReference>
<evidence type="ECO:0000313" key="1">
    <source>
        <dbReference type="EMBL" id="CAJ2652506.1"/>
    </source>
</evidence>
<dbReference type="Proteomes" id="UP001177021">
    <property type="component" value="Unassembled WGS sequence"/>
</dbReference>